<evidence type="ECO:0000313" key="1">
    <source>
        <dbReference type="EMBL" id="CAE7025931.1"/>
    </source>
</evidence>
<dbReference type="EMBL" id="HG992979">
    <property type="protein sequence ID" value="CAE7025931.1"/>
    <property type="molecule type" value="Genomic_DNA"/>
</dbReference>
<evidence type="ECO:0000313" key="2">
    <source>
        <dbReference type="Proteomes" id="UP000472372"/>
    </source>
</evidence>
<protein>
    <submittedName>
        <fullName evidence="1">Uncharacterized protein</fullName>
    </submittedName>
</protein>
<sequence>MLGYRILDKHSTKIDGNSLRFLTLNCGINQPRYSQMARLWQLMYLGQCNDAHLAAHGIWASTRHKVVEDCTIKFRSRSGHGQVTGSGADADLGLESVTTQARWMKQTVDSRRGDEAETDGRATETKLLRRAAFAYTGTAGSDDAQASSPWVHLVWLWAVVSFTWPVSGLFLAAGRYSYFGQAVRWNARAQKGIDRCASCHISANGAVGCSRAKAKSTQSRLDWGGGRRQRPGLAAWGRRNPGSGAHAPAQ</sequence>
<gene>
    <name evidence="1" type="ORF">PTTW11_03991</name>
</gene>
<reference evidence="1" key="1">
    <citation type="submission" date="2021-02" db="EMBL/GenBank/DDBJ databases">
        <authorList>
            <person name="Syme A R."/>
            <person name="Syme A R."/>
            <person name="Moolhuijzen P."/>
        </authorList>
    </citation>
    <scope>NUCLEOTIDE SEQUENCE</scope>
    <source>
        <strain evidence="1">W1-1</strain>
    </source>
</reference>
<organism evidence="1 2">
    <name type="scientific">Pyrenophora teres f. teres</name>
    <dbReference type="NCBI Taxonomy" id="97479"/>
    <lineage>
        <taxon>Eukaryota</taxon>
        <taxon>Fungi</taxon>
        <taxon>Dikarya</taxon>
        <taxon>Ascomycota</taxon>
        <taxon>Pezizomycotina</taxon>
        <taxon>Dothideomycetes</taxon>
        <taxon>Pleosporomycetidae</taxon>
        <taxon>Pleosporales</taxon>
        <taxon>Pleosporineae</taxon>
        <taxon>Pleosporaceae</taxon>
        <taxon>Pyrenophora</taxon>
    </lineage>
</organism>
<proteinExistence type="predicted"/>
<accession>A0A6S6VXW5</accession>
<name>A0A6S6VXW5_9PLEO</name>
<dbReference type="Proteomes" id="UP000472372">
    <property type="component" value="Chromosome 3"/>
</dbReference>
<dbReference type="AlphaFoldDB" id="A0A6S6VXW5"/>